<feature type="compositionally biased region" description="Low complexity" evidence="1">
    <location>
        <begin position="416"/>
        <end position="426"/>
    </location>
</feature>
<protein>
    <recommendedName>
        <fullName evidence="4">PH domain-containing protein</fullName>
    </recommendedName>
</protein>
<evidence type="ECO:0000313" key="3">
    <source>
        <dbReference type="Proteomes" id="UP000750334"/>
    </source>
</evidence>
<dbReference type="OrthoDB" id="5865767at2759"/>
<comment type="caution">
    <text evidence="2">The sequence shown here is derived from an EMBL/GenBank/DDBJ whole genome shotgun (WGS) entry which is preliminary data.</text>
</comment>
<evidence type="ECO:0000256" key="1">
    <source>
        <dbReference type="SAM" id="MobiDB-lite"/>
    </source>
</evidence>
<keyword evidence="3" id="KW-1185">Reference proteome</keyword>
<dbReference type="PANTHER" id="PTHR37283:SF1">
    <property type="entry name" value="PH DOMAIN-CONTAINING PROTEIN YHR131C"/>
    <property type="match status" value="1"/>
</dbReference>
<feature type="region of interest" description="Disordered" evidence="1">
    <location>
        <begin position="489"/>
        <end position="522"/>
    </location>
</feature>
<accession>A0A9P6WC08</accession>
<reference evidence="2 3" key="1">
    <citation type="submission" date="2020-11" db="EMBL/GenBank/DDBJ databases">
        <title>Kefir isolates.</title>
        <authorList>
            <person name="Marcisauskas S."/>
            <person name="Kim Y."/>
            <person name="Blasche S."/>
        </authorList>
    </citation>
    <scope>NUCLEOTIDE SEQUENCE [LARGE SCALE GENOMIC DNA]</scope>
    <source>
        <strain evidence="2 3">OG2</strain>
    </source>
</reference>
<feature type="compositionally biased region" description="Acidic residues" evidence="1">
    <location>
        <begin position="495"/>
        <end position="513"/>
    </location>
</feature>
<proteinExistence type="predicted"/>
<feature type="compositionally biased region" description="Low complexity" evidence="1">
    <location>
        <begin position="433"/>
        <end position="444"/>
    </location>
</feature>
<dbReference type="AlphaFoldDB" id="A0A9P6WC08"/>
<dbReference type="Proteomes" id="UP000750334">
    <property type="component" value="Unassembled WGS sequence"/>
</dbReference>
<evidence type="ECO:0008006" key="4">
    <source>
        <dbReference type="Google" id="ProtNLM"/>
    </source>
</evidence>
<feature type="compositionally biased region" description="Polar residues" evidence="1">
    <location>
        <begin position="445"/>
        <end position="457"/>
    </location>
</feature>
<organism evidence="2 3">
    <name type="scientific">Maudiozyma exigua</name>
    <name type="common">Yeast</name>
    <name type="synonym">Kazachstania exigua</name>
    <dbReference type="NCBI Taxonomy" id="34358"/>
    <lineage>
        <taxon>Eukaryota</taxon>
        <taxon>Fungi</taxon>
        <taxon>Dikarya</taxon>
        <taxon>Ascomycota</taxon>
        <taxon>Saccharomycotina</taxon>
        <taxon>Saccharomycetes</taxon>
        <taxon>Saccharomycetales</taxon>
        <taxon>Saccharomycetaceae</taxon>
        <taxon>Maudiozyma</taxon>
    </lineage>
</organism>
<gene>
    <name evidence="2" type="ORF">C6P45_004316</name>
</gene>
<dbReference type="PANTHER" id="PTHR37283">
    <property type="entry name" value="PH DOMAIN-CONTAINING PROTEIN YHR131C"/>
    <property type="match status" value="1"/>
</dbReference>
<sequence>MFHSTNPFNEINLLNSNNNINTNNNDEKTNWHNINKLSSIDSCCDDTISLQFVDRSLSSLSTTTNTSTTTTSTTTASDSIDYFYSDENDIALLRTIDPSPAEPPLYEHVNPSKHITFPIFENCSNSSNDILPIYTPAIHSITLGSIRLEYLDPETHASLLKSKIWSNFIIEINSTQLNMYAIDPSLLLSIKNYKDSVNPLTNKNLSIQQPQTHIFTKLQKDQILSKISQNRDKYLNSGSLRRTYTLQHSEFGLPSDFIRRNRLAQDQVNVLRVRCENQQFLIRLLDIDELIDWSTKLSQGIAVALDLQVRDLPDYRVFPRRRNRHHSRRNSHYNNNNIDDIEETEVEDDTDFTQSSRSVSPSPDPSILDPISRSTTNISRISSSASSLSLFPNSSTSAAKKSSKNPLIKKVISMFNSNNNNSNNPQRTERSRSSSISSTQIQQRNMSGSRSKRSVSVTNSIIETERSINQRLTATTNAVTAAAITAATTTTSEHGDDDDMDFYSDEEDEDYENGTDPSNDTDIKWCPVPKVTNRKKHISTSLRCLRVFNETHSWYGKIILKETHNPAKYDTINLPIYFINTATMSKAGSHHMRIKNHCLHPFVLSPNGLIKHGSKVFDLWYEMYN</sequence>
<name>A0A9P6WC08_MAUEX</name>
<feature type="region of interest" description="Disordered" evidence="1">
    <location>
        <begin position="326"/>
        <end position="457"/>
    </location>
</feature>
<evidence type="ECO:0000313" key="2">
    <source>
        <dbReference type="EMBL" id="KAG0668833.1"/>
    </source>
</evidence>
<feature type="compositionally biased region" description="Low complexity" evidence="1">
    <location>
        <begin position="355"/>
        <end position="400"/>
    </location>
</feature>
<dbReference type="EMBL" id="PUHR01000056">
    <property type="protein sequence ID" value="KAG0668833.1"/>
    <property type="molecule type" value="Genomic_DNA"/>
</dbReference>
<feature type="compositionally biased region" description="Acidic residues" evidence="1">
    <location>
        <begin position="339"/>
        <end position="351"/>
    </location>
</feature>